<dbReference type="PANTHER" id="PTHR21625">
    <property type="entry name" value="NYD-SP28 PROTEIN"/>
    <property type="match status" value="1"/>
</dbReference>
<protein>
    <recommendedName>
        <fullName evidence="10">Dynein regulatory complex subunit 2</fullName>
    </recommendedName>
</protein>
<dbReference type="Pfam" id="PF14772">
    <property type="entry name" value="NYD-SP28"/>
    <property type="match status" value="1"/>
</dbReference>
<feature type="coiled-coil region" evidence="12">
    <location>
        <begin position="262"/>
        <end position="321"/>
    </location>
</feature>
<keyword evidence="6" id="KW-0206">Cytoskeleton</keyword>
<dbReference type="InterPro" id="IPR039750">
    <property type="entry name" value="DRC1/DRC2"/>
</dbReference>
<evidence type="ECO:0000256" key="4">
    <source>
        <dbReference type="ARBA" id="ARBA00023054"/>
    </source>
</evidence>
<accession>A0A8J6E715</accession>
<evidence type="ECO:0000256" key="1">
    <source>
        <dbReference type="ARBA" id="ARBA00004611"/>
    </source>
</evidence>
<dbReference type="GO" id="GO:0060285">
    <property type="term" value="P:cilium-dependent cell motility"/>
    <property type="evidence" value="ECO:0007669"/>
    <property type="project" value="TreeGrafter"/>
</dbReference>
<evidence type="ECO:0000256" key="12">
    <source>
        <dbReference type="SAM" id="Coils"/>
    </source>
</evidence>
<evidence type="ECO:0000313" key="16">
    <source>
        <dbReference type="Proteomes" id="UP000717585"/>
    </source>
</evidence>
<comment type="subcellular location">
    <subcellularLocation>
        <location evidence="1">Cytoplasm</location>
        <location evidence="1">Cytoskeleton</location>
        <location evidence="1">Flagellum axoneme</location>
    </subcellularLocation>
    <subcellularLocation>
        <location evidence="8">Cytoplasm</location>
        <location evidence="8">Cytoskeleton</location>
        <location evidence="8">Flagellum basal body</location>
    </subcellularLocation>
</comment>
<evidence type="ECO:0000256" key="7">
    <source>
        <dbReference type="ARBA" id="ARBA00023273"/>
    </source>
</evidence>
<evidence type="ECO:0000256" key="9">
    <source>
        <dbReference type="ARBA" id="ARBA00038424"/>
    </source>
</evidence>
<evidence type="ECO:0000256" key="11">
    <source>
        <dbReference type="ARBA" id="ARBA00045865"/>
    </source>
</evidence>
<dbReference type="GO" id="GO:0005858">
    <property type="term" value="C:axonemal dynein complex"/>
    <property type="evidence" value="ECO:0007669"/>
    <property type="project" value="InterPro"/>
</dbReference>
<comment type="similarity">
    <text evidence="9">Belongs to the DRC2 family.</text>
</comment>
<dbReference type="PANTHER" id="PTHR21625:SF0">
    <property type="entry name" value="DYNEIN REGULATORY COMPLEX SUBUNIT 2"/>
    <property type="match status" value="1"/>
</dbReference>
<dbReference type="GO" id="GO:0070286">
    <property type="term" value="P:axonemal dynein complex assembly"/>
    <property type="evidence" value="ECO:0007669"/>
    <property type="project" value="InterPro"/>
</dbReference>
<gene>
    <name evidence="15" type="ORF">J8273_8215</name>
</gene>
<comment type="function">
    <text evidence="11">Component of the nexin-dynein regulatory complex (N-DRC), a key regulator of ciliary/flagellar motility which maintains the alignment and integrity of the distal axoneme and regulates microtubule sliding in motile axonemes. Plays a critical role in the assembly of N-DRC and also stabilizes the assembly of multiple inner dynein arms and radial spokes. Coassembles with DRC1 to form a central scaffold needed for assembly of the N-DRC and its attachment to the outer doublet microtubules.</text>
</comment>
<feature type="domain" description="Dynein regulatory complex protein 1/2 N-terminal" evidence="14">
    <location>
        <begin position="29"/>
        <end position="126"/>
    </location>
</feature>
<keyword evidence="4 12" id="KW-0175">Coiled coil</keyword>
<evidence type="ECO:0000259" key="14">
    <source>
        <dbReference type="Pfam" id="PF14772"/>
    </source>
</evidence>
<dbReference type="InterPro" id="IPR039505">
    <property type="entry name" value="DRC1/2_N"/>
</dbReference>
<feature type="compositionally biased region" description="Basic and acidic residues" evidence="13">
    <location>
        <begin position="14"/>
        <end position="25"/>
    </location>
</feature>
<sequence>MPKKGKSKGKGKKSKETEEERRARLELERQMAEEARKQYEDTSRVKLRMMVEEERKASAVNKRLVQEKYVSMLKEKKADELRHALETVAIDHGRHIDSKDAIIQMLDRYLDLAEEQYQRILRAHLTTLDRLTAVSDRTLGRLASKFKESADSITAEFTAEMDEIKASQERAVRRQKDIIEAIRQDFASNDDGIRQEFQSMLDEMEHRNTEEYNVLRLTLESNIEELERHFVQAHQQYLQSTETRTQHFKLLTMKDQQNAKTIEEQTARLDKLQAALSHWKTKLANTVQEYKERNAHLTEERDQLLRHFQGLKRRMDRFRKNERERLTTLCVEANEGEEKLDKDIKLLERVMTLQELCARELTCLEQVKPFDPYVLDEQTKKDIDDAMAEHGGEVGETNMHNFFRRLNKAKIDVTAMQNLNRSLKQENAQLKVALQTYLENISVSDVTFQQENPLLIIN</sequence>
<keyword evidence="7" id="KW-0966">Cell projection</keyword>
<name>A0A8J6E715_9EUKA</name>
<evidence type="ECO:0000256" key="5">
    <source>
        <dbReference type="ARBA" id="ARBA00023069"/>
    </source>
</evidence>
<evidence type="ECO:0000256" key="2">
    <source>
        <dbReference type="ARBA" id="ARBA00022490"/>
    </source>
</evidence>
<dbReference type="GO" id="GO:0003352">
    <property type="term" value="P:regulation of cilium movement"/>
    <property type="evidence" value="ECO:0007669"/>
    <property type="project" value="TreeGrafter"/>
</dbReference>
<dbReference type="EMBL" id="JAHDYR010000066">
    <property type="protein sequence ID" value="KAG9390175.1"/>
    <property type="molecule type" value="Genomic_DNA"/>
</dbReference>
<dbReference type="OrthoDB" id="7760980at2759"/>
<evidence type="ECO:0000256" key="13">
    <source>
        <dbReference type="SAM" id="MobiDB-lite"/>
    </source>
</evidence>
<feature type="compositionally biased region" description="Basic residues" evidence="13">
    <location>
        <begin position="1"/>
        <end position="13"/>
    </location>
</feature>
<organism evidence="15 16">
    <name type="scientific">Carpediemonas membranifera</name>
    <dbReference type="NCBI Taxonomy" id="201153"/>
    <lineage>
        <taxon>Eukaryota</taxon>
        <taxon>Metamonada</taxon>
        <taxon>Carpediemonas-like organisms</taxon>
        <taxon>Carpediemonas</taxon>
    </lineage>
</organism>
<keyword evidence="16" id="KW-1185">Reference proteome</keyword>
<evidence type="ECO:0000256" key="3">
    <source>
        <dbReference type="ARBA" id="ARBA00022846"/>
    </source>
</evidence>
<evidence type="ECO:0000313" key="15">
    <source>
        <dbReference type="EMBL" id="KAG9390175.1"/>
    </source>
</evidence>
<keyword evidence="3" id="KW-0282">Flagellum</keyword>
<dbReference type="Proteomes" id="UP000717585">
    <property type="component" value="Unassembled WGS sequence"/>
</dbReference>
<keyword evidence="2" id="KW-0963">Cytoplasm</keyword>
<evidence type="ECO:0000256" key="8">
    <source>
        <dbReference type="ARBA" id="ARBA00037841"/>
    </source>
</evidence>
<proteinExistence type="inferred from homology"/>
<dbReference type="AlphaFoldDB" id="A0A8J6E715"/>
<comment type="caution">
    <text evidence="15">The sequence shown here is derived from an EMBL/GenBank/DDBJ whole genome shotgun (WGS) entry which is preliminary data.</text>
</comment>
<feature type="coiled-coil region" evidence="12">
    <location>
        <begin position="406"/>
        <end position="440"/>
    </location>
</feature>
<keyword evidence="5" id="KW-0969">Cilium</keyword>
<feature type="region of interest" description="Disordered" evidence="13">
    <location>
        <begin position="1"/>
        <end position="25"/>
    </location>
</feature>
<evidence type="ECO:0000256" key="10">
    <source>
        <dbReference type="ARBA" id="ARBA00040899"/>
    </source>
</evidence>
<evidence type="ECO:0000256" key="6">
    <source>
        <dbReference type="ARBA" id="ARBA00023212"/>
    </source>
</evidence>
<reference evidence="15" key="1">
    <citation type="submission" date="2021-05" db="EMBL/GenBank/DDBJ databases">
        <title>A free-living protist that lacks canonical eukaryotic 1 DNA replication and segregation systems.</title>
        <authorList>
            <person name="Salas-Leiva D.E."/>
            <person name="Tromer E.C."/>
            <person name="Curtis B.A."/>
            <person name="Jerlstrom-Hultqvist J."/>
            <person name="Kolisko M."/>
            <person name="Yi Z."/>
            <person name="Salas-Leiva J.S."/>
            <person name="Gallot-Lavallee L."/>
            <person name="Kops G.J.P.L."/>
            <person name="Archibald J.M."/>
            <person name="Simpson A.G.B."/>
            <person name="Roger A.J."/>
        </authorList>
    </citation>
    <scope>NUCLEOTIDE SEQUENCE</scope>
    <source>
        <strain evidence="15">BICM</strain>
    </source>
</reference>